<dbReference type="NCBIfam" id="TIGR00765">
    <property type="entry name" value="yihY_not_rbn"/>
    <property type="match status" value="1"/>
</dbReference>
<evidence type="ECO:0000256" key="5">
    <source>
        <dbReference type="ARBA" id="ARBA00023136"/>
    </source>
</evidence>
<gene>
    <name evidence="7" type="ORF">ICHIAU1_09900</name>
</gene>
<dbReference type="InterPro" id="IPR017039">
    <property type="entry name" value="Virul_fac_BrkB"/>
</dbReference>
<evidence type="ECO:0000256" key="4">
    <source>
        <dbReference type="ARBA" id="ARBA00022989"/>
    </source>
</evidence>
<evidence type="ECO:0000256" key="1">
    <source>
        <dbReference type="ARBA" id="ARBA00004651"/>
    </source>
</evidence>
<evidence type="ECO:0000313" key="8">
    <source>
        <dbReference type="Proteomes" id="UP000463961"/>
    </source>
</evidence>
<sequence>MSDPKLSMLRYVRHKLQPFTALLARIRADELDVVAAWLAYTTLLSLVPLVALVLVIASFVPGFAEVHAAFDQLLVTYLLPEKAGKVIASYTLTFSGNATRFTVVGIGFLLIVVWAMFWAIEQAFNRIWRLNPDRRFFHRLAHYLLLLLIVPVVLGMGFAGVMWALSLSMGFFGEPQWVRRLASGTVALATLTAFLAWLNFVLPNCPVRMRHALMGGFFAAIGIALLQWGFGQYLQKFSSFTAIYGAFSILPVFLLWLYLCWLMVLLGCVVTAELSDSPGRQRATRRFSVGSSA</sequence>
<proteinExistence type="predicted"/>
<feature type="transmembrane region" description="Helical" evidence="6">
    <location>
        <begin position="34"/>
        <end position="60"/>
    </location>
</feature>
<keyword evidence="3 6" id="KW-0812">Transmembrane</keyword>
<dbReference type="Pfam" id="PF03631">
    <property type="entry name" value="Virul_fac_BrkB"/>
    <property type="match status" value="1"/>
</dbReference>
<dbReference type="GO" id="GO:0005886">
    <property type="term" value="C:plasma membrane"/>
    <property type="evidence" value="ECO:0007669"/>
    <property type="project" value="UniProtKB-SubCell"/>
</dbReference>
<evidence type="ECO:0000256" key="6">
    <source>
        <dbReference type="SAM" id="Phobius"/>
    </source>
</evidence>
<keyword evidence="4 6" id="KW-1133">Transmembrane helix</keyword>
<keyword evidence="5 6" id="KW-0472">Membrane</keyword>
<name>A0A7R6TMN8_9RHOO</name>
<feature type="transmembrane region" description="Helical" evidence="6">
    <location>
        <begin position="212"/>
        <end position="230"/>
    </location>
</feature>
<feature type="transmembrane region" description="Helical" evidence="6">
    <location>
        <begin position="101"/>
        <end position="120"/>
    </location>
</feature>
<feature type="transmembrane region" description="Helical" evidence="6">
    <location>
        <begin position="140"/>
        <end position="165"/>
    </location>
</feature>
<dbReference type="PIRSF" id="PIRSF035875">
    <property type="entry name" value="RNase_BN"/>
    <property type="match status" value="1"/>
</dbReference>
<dbReference type="AlphaFoldDB" id="A0A7R6TMN8"/>
<comment type="subcellular location">
    <subcellularLocation>
        <location evidence="1">Cell membrane</location>
        <topology evidence="1">Multi-pass membrane protein</topology>
    </subcellularLocation>
</comment>
<dbReference type="OrthoDB" id="9808671at2"/>
<feature type="transmembrane region" description="Helical" evidence="6">
    <location>
        <begin position="177"/>
        <end position="200"/>
    </location>
</feature>
<evidence type="ECO:0000256" key="3">
    <source>
        <dbReference type="ARBA" id="ARBA00022692"/>
    </source>
</evidence>
<reference evidence="8" key="1">
    <citation type="submission" date="2020-01" db="EMBL/GenBank/DDBJ databases">
        <title>Phosphoaccumulans saitamaens gen. nov., sp. nov., a polyphosphate accumulating bacterium isolated from surface river water.</title>
        <authorList>
            <person name="Watanabe K."/>
            <person name="Suda W."/>
        </authorList>
    </citation>
    <scope>NUCLEOTIDE SEQUENCE [LARGE SCALE GENOMIC DNA]</scope>
    <source>
        <strain evidence="8">ICHIAU1</strain>
    </source>
</reference>
<evidence type="ECO:0000313" key="7">
    <source>
        <dbReference type="EMBL" id="BBU68707.1"/>
    </source>
</evidence>
<dbReference type="Proteomes" id="UP000463961">
    <property type="component" value="Chromosome"/>
</dbReference>
<keyword evidence="2" id="KW-1003">Cell membrane</keyword>
<dbReference type="RefSeq" id="WP_162050529.1">
    <property type="nucleotide sequence ID" value="NZ_AP022345.1"/>
</dbReference>
<dbReference type="PANTHER" id="PTHR30213">
    <property type="entry name" value="INNER MEMBRANE PROTEIN YHJD"/>
    <property type="match status" value="1"/>
</dbReference>
<dbReference type="PANTHER" id="PTHR30213:SF0">
    <property type="entry name" value="UPF0761 MEMBRANE PROTEIN YIHY"/>
    <property type="match status" value="1"/>
</dbReference>
<feature type="transmembrane region" description="Helical" evidence="6">
    <location>
        <begin position="242"/>
        <end position="272"/>
    </location>
</feature>
<keyword evidence="8" id="KW-1185">Reference proteome</keyword>
<organism evidence="7 8">
    <name type="scientific">Fluviibacter phosphoraccumulans</name>
    <dbReference type="NCBI Taxonomy" id="1751046"/>
    <lineage>
        <taxon>Bacteria</taxon>
        <taxon>Pseudomonadati</taxon>
        <taxon>Pseudomonadota</taxon>
        <taxon>Betaproteobacteria</taxon>
        <taxon>Rhodocyclales</taxon>
        <taxon>Fluviibacteraceae</taxon>
        <taxon>Fluviibacter</taxon>
    </lineage>
</organism>
<evidence type="ECO:0000256" key="2">
    <source>
        <dbReference type="ARBA" id="ARBA00022475"/>
    </source>
</evidence>
<accession>A0A7R6TMN8</accession>
<dbReference type="EMBL" id="AP022345">
    <property type="protein sequence ID" value="BBU68707.1"/>
    <property type="molecule type" value="Genomic_DNA"/>
</dbReference>
<protein>
    <submittedName>
        <fullName evidence="7">UPF0761 membrane protein</fullName>
    </submittedName>
</protein>